<dbReference type="OrthoDB" id="24041at2"/>
<evidence type="ECO:0000256" key="2">
    <source>
        <dbReference type="ARBA" id="ARBA00022741"/>
    </source>
</evidence>
<dbReference type="InterPro" id="IPR052032">
    <property type="entry name" value="ATP-dep_AA_Ligase"/>
</dbReference>
<evidence type="ECO:0000256" key="1">
    <source>
        <dbReference type="ARBA" id="ARBA00022598"/>
    </source>
</evidence>
<dbReference type="GO" id="GO:0005524">
    <property type="term" value="F:ATP binding"/>
    <property type="evidence" value="ECO:0007669"/>
    <property type="project" value="UniProtKB-UniRule"/>
</dbReference>
<dbReference type="PROSITE" id="PS50975">
    <property type="entry name" value="ATP_GRASP"/>
    <property type="match status" value="1"/>
</dbReference>
<evidence type="ECO:0000313" key="7">
    <source>
        <dbReference type="Proteomes" id="UP000199651"/>
    </source>
</evidence>
<dbReference type="EMBL" id="FNJB01000001">
    <property type="protein sequence ID" value="SDO00060.1"/>
    <property type="molecule type" value="Genomic_DNA"/>
</dbReference>
<name>A0A1H0FZL2_9PSEU</name>
<dbReference type="Pfam" id="PF13535">
    <property type="entry name" value="ATP-grasp_4"/>
    <property type="match status" value="1"/>
</dbReference>
<gene>
    <name evidence="6" type="ORF">SAMN05192558_101594</name>
</gene>
<dbReference type="PANTHER" id="PTHR43585">
    <property type="entry name" value="FUMIPYRROLE BIOSYNTHESIS PROTEIN C"/>
    <property type="match status" value="1"/>
</dbReference>
<dbReference type="AlphaFoldDB" id="A0A1H0FZL2"/>
<dbReference type="GO" id="GO:0046872">
    <property type="term" value="F:metal ion binding"/>
    <property type="evidence" value="ECO:0007669"/>
    <property type="project" value="InterPro"/>
</dbReference>
<accession>A0A1H0FZL2</accession>
<keyword evidence="2 4" id="KW-0547">Nucleotide-binding</keyword>
<keyword evidence="3 4" id="KW-0067">ATP-binding</keyword>
<dbReference type="STRING" id="504798.SAMN05421871_103277"/>
<dbReference type="NCBIfam" id="NF005543">
    <property type="entry name" value="PRK07206.1"/>
    <property type="match status" value="1"/>
</dbReference>
<dbReference type="Gene3D" id="3.30.470.20">
    <property type="entry name" value="ATP-grasp fold, B domain"/>
    <property type="match status" value="1"/>
</dbReference>
<organism evidence="6 7">
    <name type="scientific">Actinokineospora alba</name>
    <dbReference type="NCBI Taxonomy" id="504798"/>
    <lineage>
        <taxon>Bacteria</taxon>
        <taxon>Bacillati</taxon>
        <taxon>Actinomycetota</taxon>
        <taxon>Actinomycetes</taxon>
        <taxon>Pseudonocardiales</taxon>
        <taxon>Pseudonocardiaceae</taxon>
        <taxon>Actinokineospora</taxon>
    </lineage>
</organism>
<dbReference type="GO" id="GO:0016874">
    <property type="term" value="F:ligase activity"/>
    <property type="evidence" value="ECO:0007669"/>
    <property type="project" value="UniProtKB-KW"/>
</dbReference>
<dbReference type="PANTHER" id="PTHR43585:SF2">
    <property type="entry name" value="ATP-GRASP ENZYME FSQD"/>
    <property type="match status" value="1"/>
</dbReference>
<dbReference type="SUPFAM" id="SSF56059">
    <property type="entry name" value="Glutathione synthetase ATP-binding domain-like"/>
    <property type="match status" value="1"/>
</dbReference>
<evidence type="ECO:0000256" key="4">
    <source>
        <dbReference type="PROSITE-ProRule" id="PRU00409"/>
    </source>
</evidence>
<dbReference type="Proteomes" id="UP000199651">
    <property type="component" value="Unassembled WGS sequence"/>
</dbReference>
<proteinExistence type="predicted"/>
<keyword evidence="1" id="KW-0436">Ligase</keyword>
<keyword evidence="7" id="KW-1185">Reference proteome</keyword>
<evidence type="ECO:0000256" key="3">
    <source>
        <dbReference type="ARBA" id="ARBA00022840"/>
    </source>
</evidence>
<dbReference type="RefSeq" id="WP_091369594.1">
    <property type="nucleotide sequence ID" value="NZ_FNDV01000003.1"/>
</dbReference>
<evidence type="ECO:0000313" key="6">
    <source>
        <dbReference type="EMBL" id="SDO00060.1"/>
    </source>
</evidence>
<feature type="domain" description="ATP-grasp" evidence="5">
    <location>
        <begin position="115"/>
        <end position="313"/>
    </location>
</feature>
<reference evidence="7" key="1">
    <citation type="submission" date="2016-10" db="EMBL/GenBank/DDBJ databases">
        <authorList>
            <person name="Varghese N."/>
            <person name="Submissions S."/>
        </authorList>
    </citation>
    <scope>NUCLEOTIDE SEQUENCE [LARGE SCALE GENOMIC DNA]</scope>
    <source>
        <strain evidence="7">IBRC-M 10655</strain>
    </source>
</reference>
<evidence type="ECO:0000259" key="5">
    <source>
        <dbReference type="PROSITE" id="PS50975"/>
    </source>
</evidence>
<sequence>MSEQPRPVAVIVDGYTSGNHLPPAFARAGADVVHVQSSLELMTSMMLPDLTAYRANIARATPEEAAAELAKYSPVAVVTGQEPGVEWTDRLNELLGLPGNASAGSKARRDKYEMIEALRRAGVRCADQFKSDDAEEIVAWAERRADYPVVVKPLASAATDGVAICTSPQQVRKAAEQVLGSATIFEDANREVLVQSYLAGDEYSVDMVSLGGRRYTSAVWKYRKRLVGVHNIYDRDDIQDPASPQVAELIAYTSAALDALGIDHGPTHAEVILTAQGPTLVEVGARMTGGVVPAYNDACLGANQADLTALAAVRPTEFLERYANRTYERLLHGCMVITPTELDGVIESIDEDVVAEINSLPSVLHLRVKLKPGGRIKPTVDLYTSTLAVHLGHESAERLERDYERVQELKDRVYRLIPHEHGELEHDH</sequence>
<protein>
    <submittedName>
        <fullName evidence="6">ATP-grasp domain-containing protein</fullName>
    </submittedName>
</protein>
<dbReference type="InterPro" id="IPR011761">
    <property type="entry name" value="ATP-grasp"/>
</dbReference>